<evidence type="ECO:0000313" key="3">
    <source>
        <dbReference type="Proteomes" id="UP001148125"/>
    </source>
</evidence>
<evidence type="ECO:0000259" key="1">
    <source>
        <dbReference type="Pfam" id="PF03551"/>
    </source>
</evidence>
<dbReference type="RefSeq" id="WP_275118947.1">
    <property type="nucleotide sequence ID" value="NZ_JAOTPO010000008.1"/>
</dbReference>
<dbReference type="Gene3D" id="1.10.10.10">
    <property type="entry name" value="Winged helix-like DNA-binding domain superfamily/Winged helix DNA-binding domain"/>
    <property type="match status" value="1"/>
</dbReference>
<dbReference type="Pfam" id="PF03551">
    <property type="entry name" value="PadR"/>
    <property type="match status" value="1"/>
</dbReference>
<accession>A0ABT5VFU7</accession>
<protein>
    <submittedName>
        <fullName evidence="2">Helix-turn-helix transcriptional regulator</fullName>
    </submittedName>
</protein>
<feature type="domain" description="Transcription regulator PadR N-terminal" evidence="1">
    <location>
        <begin position="23"/>
        <end position="91"/>
    </location>
</feature>
<dbReference type="Proteomes" id="UP001148125">
    <property type="component" value="Unassembled WGS sequence"/>
</dbReference>
<dbReference type="InterPro" id="IPR036388">
    <property type="entry name" value="WH-like_DNA-bd_sf"/>
</dbReference>
<dbReference type="PANTHER" id="PTHR33169">
    <property type="entry name" value="PADR-FAMILY TRANSCRIPTIONAL REGULATOR"/>
    <property type="match status" value="1"/>
</dbReference>
<proteinExistence type="predicted"/>
<organism evidence="2 3">
    <name type="scientific">Alkalihalobacterium chitinilyticum</name>
    <dbReference type="NCBI Taxonomy" id="2980103"/>
    <lineage>
        <taxon>Bacteria</taxon>
        <taxon>Bacillati</taxon>
        <taxon>Bacillota</taxon>
        <taxon>Bacilli</taxon>
        <taxon>Bacillales</taxon>
        <taxon>Bacillaceae</taxon>
        <taxon>Alkalihalobacterium</taxon>
    </lineage>
</organism>
<name>A0ABT5VFU7_9BACI</name>
<dbReference type="InterPro" id="IPR036390">
    <property type="entry name" value="WH_DNA-bd_sf"/>
</dbReference>
<comment type="caution">
    <text evidence="2">The sequence shown here is derived from an EMBL/GenBank/DDBJ whole genome shotgun (WGS) entry which is preliminary data.</text>
</comment>
<reference evidence="2" key="1">
    <citation type="submission" date="2024-05" db="EMBL/GenBank/DDBJ databases">
        <title>Alkalihalobacillus sp. strain MEB203 novel alkaliphilic bacterium from Lonar Lake, India.</title>
        <authorList>
            <person name="Joshi A."/>
            <person name="Thite S."/>
            <person name="Mengade P."/>
        </authorList>
    </citation>
    <scope>NUCLEOTIDE SEQUENCE</scope>
    <source>
        <strain evidence="2">MEB 203</strain>
    </source>
</reference>
<dbReference type="InterPro" id="IPR005149">
    <property type="entry name" value="Tscrpt_reg_PadR_N"/>
</dbReference>
<sequence>MSLPIFRNTDHVPLTEAIFYILVALNQPMHGYGITQFVKEISQERVELGPGTLYGAIKSLLEKGWIKPVKQKEDSRRKEYEITEKGKEVLQMEMERLEELVRNGNQFIRGEKNDN</sequence>
<keyword evidence="3" id="KW-1185">Reference proteome</keyword>
<gene>
    <name evidence="2" type="ORF">N7Z68_13235</name>
</gene>
<dbReference type="SUPFAM" id="SSF46785">
    <property type="entry name" value="Winged helix' DNA-binding domain"/>
    <property type="match status" value="1"/>
</dbReference>
<dbReference type="InterPro" id="IPR052509">
    <property type="entry name" value="Metal_resp_DNA-bind_regulator"/>
</dbReference>
<evidence type="ECO:0000313" key="2">
    <source>
        <dbReference type="EMBL" id="MDE5414338.1"/>
    </source>
</evidence>
<dbReference type="PANTHER" id="PTHR33169:SF13">
    <property type="entry name" value="PADR-FAMILY TRANSCRIPTIONAL REGULATOR"/>
    <property type="match status" value="1"/>
</dbReference>
<dbReference type="EMBL" id="JAOTPO010000008">
    <property type="protein sequence ID" value="MDE5414338.1"/>
    <property type="molecule type" value="Genomic_DNA"/>
</dbReference>